<feature type="domain" description="Serine aminopeptidase S33" evidence="1">
    <location>
        <begin position="24"/>
        <end position="290"/>
    </location>
</feature>
<dbReference type="InterPro" id="IPR051044">
    <property type="entry name" value="MAG_DAG_Lipase"/>
</dbReference>
<dbReference type="InterPro" id="IPR029058">
    <property type="entry name" value="AB_hydrolase_fold"/>
</dbReference>
<keyword evidence="3" id="KW-1185">Reference proteome</keyword>
<dbReference type="Gene3D" id="3.40.50.1820">
    <property type="entry name" value="alpha/beta hydrolase"/>
    <property type="match status" value="1"/>
</dbReference>
<evidence type="ECO:0000259" key="1">
    <source>
        <dbReference type="Pfam" id="PF12146"/>
    </source>
</evidence>
<dbReference type="SUPFAM" id="SSF53474">
    <property type="entry name" value="alpha/beta-Hydrolases"/>
    <property type="match status" value="1"/>
</dbReference>
<dbReference type="KEGG" id="esx:ESOMN_v1c05650"/>
<dbReference type="Pfam" id="PF12146">
    <property type="entry name" value="Hydrolase_4"/>
    <property type="match status" value="1"/>
</dbReference>
<organism evidence="2 3">
    <name type="scientific">Williamsoniiplasma somnilux</name>
    <dbReference type="NCBI Taxonomy" id="215578"/>
    <lineage>
        <taxon>Bacteria</taxon>
        <taxon>Bacillati</taxon>
        <taxon>Mycoplasmatota</taxon>
        <taxon>Mollicutes</taxon>
        <taxon>Entomoplasmatales</taxon>
        <taxon>Williamsoniiplasma</taxon>
    </lineage>
</organism>
<sequence length="310" mass="35989">MREFQLRMIDGKELKIYEWTKVEKPIAILQLVHGSAEHALRYRKFAEKMNEHRIIVVADDHRGHGQTADLAKQELGFFAVKNGWTKIVDDLKMVNDYIHKTWNDVPVFMLGHSMGSFMARTYAIKYSETINGAIFMGVAEHNPIELFFGSTLAKIQQLILGPKKPAVFLWKISFKPLNKAFKSVKNANGNEWLTKDEKIQKEFAIDPLSRQIFTTSAFKDMFNGLTFIRKSKNIKLMRKDLPIMIMSGEDDPVGKYGQMPLKIQDKFIHFDYNSELRLYPNSRHEILNDVEKELVINDLIHFIKINLNNL</sequence>
<evidence type="ECO:0000313" key="2">
    <source>
        <dbReference type="EMBL" id="ATZ18947.1"/>
    </source>
</evidence>
<dbReference type="AlphaFoldDB" id="A0A2K8NYR8"/>
<dbReference type="PANTHER" id="PTHR11614">
    <property type="entry name" value="PHOSPHOLIPASE-RELATED"/>
    <property type="match status" value="1"/>
</dbReference>
<accession>A0A2K8NYR8</accession>
<dbReference type="EMBL" id="CP024965">
    <property type="protein sequence ID" value="ATZ18947.1"/>
    <property type="molecule type" value="Genomic_DNA"/>
</dbReference>
<dbReference type="InterPro" id="IPR022742">
    <property type="entry name" value="Hydrolase_4"/>
</dbReference>
<gene>
    <name evidence="2" type="primary">pldB</name>
    <name evidence="2" type="ORF">ESOMN_v1c05650</name>
</gene>
<protein>
    <submittedName>
        <fullName evidence="2">Lysophospholipase</fullName>
    </submittedName>
</protein>
<reference evidence="2 3" key="1">
    <citation type="submission" date="2017-11" db="EMBL/GenBank/DDBJ databases">
        <title>Genome sequence of Entomoplasma somnilux PYAN-1 (ATCC 49194).</title>
        <authorList>
            <person name="Lo W.-S."/>
            <person name="Gasparich G.E."/>
            <person name="Kuo C.-H."/>
        </authorList>
    </citation>
    <scope>NUCLEOTIDE SEQUENCE [LARGE SCALE GENOMIC DNA]</scope>
    <source>
        <strain evidence="2 3">PYAN-1</strain>
    </source>
</reference>
<proteinExistence type="predicted"/>
<evidence type="ECO:0000313" key="3">
    <source>
        <dbReference type="Proteomes" id="UP000232230"/>
    </source>
</evidence>
<name>A0A2K8NYR8_9MOLU</name>
<dbReference type="RefSeq" id="WP_024863466.1">
    <property type="nucleotide sequence ID" value="NZ_CP024965.1"/>
</dbReference>
<dbReference type="Proteomes" id="UP000232230">
    <property type="component" value="Chromosome"/>
</dbReference>